<protein>
    <submittedName>
        <fullName evidence="1">Putative rRNA methylase</fullName>
    </submittedName>
</protein>
<organism evidence="1 2">
    <name type="scientific">Salsuginibacillus halophilus</name>
    <dbReference type="NCBI Taxonomy" id="517424"/>
    <lineage>
        <taxon>Bacteria</taxon>
        <taxon>Bacillati</taxon>
        <taxon>Bacillota</taxon>
        <taxon>Bacilli</taxon>
        <taxon>Bacillales</taxon>
        <taxon>Bacillaceae</taxon>
        <taxon>Salsuginibacillus</taxon>
    </lineage>
</organism>
<name>A0A2P8HE62_9BACI</name>
<dbReference type="PANTHER" id="PTHR35276:SF1">
    <property type="entry name" value="TRNA (MNM(5)S(2)U34)-METHYLTRANSFERASE, CHLOROPLASTIC"/>
    <property type="match status" value="1"/>
</dbReference>
<evidence type="ECO:0000313" key="1">
    <source>
        <dbReference type="EMBL" id="PSL44510.1"/>
    </source>
</evidence>
<dbReference type="Pfam" id="PF06962">
    <property type="entry name" value="rRNA_methylase"/>
    <property type="match status" value="1"/>
</dbReference>
<keyword evidence="1" id="KW-0489">Methyltransferase</keyword>
<dbReference type="InterPro" id="IPR010719">
    <property type="entry name" value="MnmM_MeTrfase"/>
</dbReference>
<dbReference type="RefSeq" id="WP_106588982.1">
    <property type="nucleotide sequence ID" value="NZ_PYAV01000008.1"/>
</dbReference>
<dbReference type="GO" id="GO:0008168">
    <property type="term" value="F:methyltransferase activity"/>
    <property type="evidence" value="ECO:0007669"/>
    <property type="project" value="UniProtKB-KW"/>
</dbReference>
<sequence length="190" mass="21227">MTLYQILPFVRHLLSQHLLSGDTALDATAGKGHDTVFLADLVKPKGRVHSFDVQEAAIEATRKRAVDHEVLENIELHAVSHADMVRKLGPTELTKVRAAVFNLGYMPGSDKSIVTSSDSTIAALKQLLAHTKKETLILIVVYHGHPEGALERDELLNYVENLHQEEVHVARYGYINQRNNPPFLLALQKR</sequence>
<dbReference type="GO" id="GO:0032259">
    <property type="term" value="P:methylation"/>
    <property type="evidence" value="ECO:0007669"/>
    <property type="project" value="UniProtKB-KW"/>
</dbReference>
<keyword evidence="1" id="KW-0808">Transferase</keyword>
<dbReference type="EMBL" id="PYAV01000008">
    <property type="protein sequence ID" value="PSL44510.1"/>
    <property type="molecule type" value="Genomic_DNA"/>
</dbReference>
<reference evidence="1 2" key="1">
    <citation type="submission" date="2018-03" db="EMBL/GenBank/DDBJ databases">
        <title>Genomic Encyclopedia of Type Strains, Phase III (KMG-III): the genomes of soil and plant-associated and newly described type strains.</title>
        <authorList>
            <person name="Whitman W."/>
        </authorList>
    </citation>
    <scope>NUCLEOTIDE SEQUENCE [LARGE SCALE GENOMIC DNA]</scope>
    <source>
        <strain evidence="1 2">CGMCC 1.07653</strain>
    </source>
</reference>
<keyword evidence="2" id="KW-1185">Reference proteome</keyword>
<comment type="caution">
    <text evidence="1">The sequence shown here is derived from an EMBL/GenBank/DDBJ whole genome shotgun (WGS) entry which is preliminary data.</text>
</comment>
<accession>A0A2P8HE62</accession>
<dbReference type="AlphaFoldDB" id="A0A2P8HE62"/>
<dbReference type="SUPFAM" id="SSF53335">
    <property type="entry name" value="S-adenosyl-L-methionine-dependent methyltransferases"/>
    <property type="match status" value="1"/>
</dbReference>
<evidence type="ECO:0000313" key="2">
    <source>
        <dbReference type="Proteomes" id="UP000242310"/>
    </source>
</evidence>
<proteinExistence type="predicted"/>
<gene>
    <name evidence="1" type="ORF">B0H94_108122</name>
</gene>
<dbReference type="InterPro" id="IPR029063">
    <property type="entry name" value="SAM-dependent_MTases_sf"/>
</dbReference>
<dbReference type="Proteomes" id="UP000242310">
    <property type="component" value="Unassembled WGS sequence"/>
</dbReference>
<dbReference type="PANTHER" id="PTHR35276">
    <property type="entry name" value="S-ADENOSYL-L-METHIONINE-DEPENDENT METHYLTRANSFERASES SUPERFAMILY PROTEIN"/>
    <property type="match status" value="1"/>
</dbReference>
<dbReference type="OrthoDB" id="9792989at2"/>
<dbReference type="Gene3D" id="3.40.50.150">
    <property type="entry name" value="Vaccinia Virus protein VP39"/>
    <property type="match status" value="1"/>
</dbReference>